<evidence type="ECO:0000256" key="2">
    <source>
        <dbReference type="SAM" id="Phobius"/>
    </source>
</evidence>
<dbReference type="EMBL" id="JGZB01000001">
    <property type="protein sequence ID" value="KFI69562.1"/>
    <property type="molecule type" value="Genomic_DNA"/>
</dbReference>
<feature type="compositionally biased region" description="Basic residues" evidence="1">
    <location>
        <begin position="525"/>
        <end position="540"/>
    </location>
</feature>
<keyword evidence="2" id="KW-1133">Transmembrane helix</keyword>
<sequence length="555" mass="59157">MSDAQEARDSSRQVNKPTRHAKIMRGVVTPILGLIAVACIVFGVLNLTIWKPSSHIKATGTVKGSQYIVTDPGTLNMVDPTVTFTVAEQDAPDQDVCVAVGSAKDATGWTEGFDYARIKGLSAWDRLDVAEQKAQGEQRVSDSDVPFNQSNMWTQTVCGKGSATVTAENTNASQVIITDLGSADHTATVTMQWTRQTLPNYATPWFVVGGLFAVLAVLAASIFAMPAEKRRKFLPHRSHEKNPDEVSIGEAVTGTIAVLKPKKRTSTKPYKRHGRRNDGETTGSMPAVSGDGPKIVDTRSHNMLANTPSETEGESTTTIPLIDTLHNAPAVQDAGSANSAGDEDNAQTAVISDEELQAYFARFARETTGEDTGLLALNTEPVTTAEESEAKESETVEPDDKPADGPSDTNVPAEETVETTVGETAKVPADETADESADKSADRAADDPAPVEESVETAVEETAEVPDDDNKPADDNKTEDADKSAKPKVMLTNSARAKAARAKNYDKTGKIGKTAKNAKTGKGGKNAKKSGKGKKPKNHMQARQGGQNNRKQEAK</sequence>
<feature type="compositionally biased region" description="Basic and acidic residues" evidence="1">
    <location>
        <begin position="468"/>
        <end position="485"/>
    </location>
</feature>
<feature type="compositionally biased region" description="Basic and acidic residues" evidence="1">
    <location>
        <begin position="436"/>
        <end position="446"/>
    </location>
</feature>
<dbReference type="RefSeq" id="WP_022859806.1">
    <property type="nucleotide sequence ID" value="NZ_JGZB01000001.1"/>
</dbReference>
<name>A0A087BEW2_9BIFI</name>
<keyword evidence="2" id="KW-0812">Transmembrane</keyword>
<feature type="compositionally biased region" description="Acidic residues" evidence="1">
    <location>
        <begin position="449"/>
        <end position="467"/>
    </location>
</feature>
<feature type="region of interest" description="Disordered" evidence="1">
    <location>
        <begin position="257"/>
        <end position="299"/>
    </location>
</feature>
<feature type="region of interest" description="Disordered" evidence="1">
    <location>
        <begin position="371"/>
        <end position="555"/>
    </location>
</feature>
<keyword evidence="2" id="KW-0472">Membrane</keyword>
<evidence type="ECO:0000313" key="3">
    <source>
        <dbReference type="EMBL" id="KFI69562.1"/>
    </source>
</evidence>
<evidence type="ECO:0000256" key="1">
    <source>
        <dbReference type="SAM" id="MobiDB-lite"/>
    </source>
</evidence>
<feature type="transmembrane region" description="Helical" evidence="2">
    <location>
        <begin position="205"/>
        <end position="227"/>
    </location>
</feature>
<dbReference type="Proteomes" id="UP000029052">
    <property type="component" value="Unassembled WGS sequence"/>
</dbReference>
<dbReference type="STRING" id="1692.BMAGN_1279"/>
<organism evidence="3 4">
    <name type="scientific">Bifidobacterium magnum</name>
    <dbReference type="NCBI Taxonomy" id="1692"/>
    <lineage>
        <taxon>Bacteria</taxon>
        <taxon>Bacillati</taxon>
        <taxon>Actinomycetota</taxon>
        <taxon>Actinomycetes</taxon>
        <taxon>Bifidobacteriales</taxon>
        <taxon>Bifidobacteriaceae</taxon>
        <taxon>Bifidobacterium</taxon>
    </lineage>
</organism>
<feature type="transmembrane region" description="Helical" evidence="2">
    <location>
        <begin position="27"/>
        <end position="50"/>
    </location>
</feature>
<proteinExistence type="predicted"/>
<protein>
    <submittedName>
        <fullName evidence="3">Uncharacterized protein</fullName>
    </submittedName>
</protein>
<dbReference type="AlphaFoldDB" id="A0A087BEW2"/>
<feature type="compositionally biased region" description="Basic and acidic residues" evidence="1">
    <location>
        <begin position="388"/>
        <end position="403"/>
    </location>
</feature>
<reference evidence="3 4" key="1">
    <citation type="submission" date="2014-03" db="EMBL/GenBank/DDBJ databases">
        <title>Genomics of Bifidobacteria.</title>
        <authorList>
            <person name="Ventura M."/>
            <person name="Milani C."/>
            <person name="Lugli G.A."/>
        </authorList>
    </citation>
    <scope>NUCLEOTIDE SEQUENCE [LARGE SCALE GENOMIC DNA]</scope>
    <source>
        <strain evidence="3 4">LMG 11591</strain>
    </source>
</reference>
<feature type="compositionally biased region" description="Low complexity" evidence="1">
    <location>
        <begin position="511"/>
        <end position="520"/>
    </location>
</feature>
<feature type="compositionally biased region" description="Basic residues" evidence="1">
    <location>
        <begin position="260"/>
        <end position="275"/>
    </location>
</feature>
<dbReference type="eggNOG" id="ENOG5032SYI">
    <property type="taxonomic scope" value="Bacteria"/>
</dbReference>
<gene>
    <name evidence="3" type="ORF">BMAGN_1279</name>
</gene>
<evidence type="ECO:0000313" key="4">
    <source>
        <dbReference type="Proteomes" id="UP000029052"/>
    </source>
</evidence>
<keyword evidence="4" id="KW-1185">Reference proteome</keyword>
<comment type="caution">
    <text evidence="3">The sequence shown here is derived from an EMBL/GenBank/DDBJ whole genome shotgun (WGS) entry which is preliminary data.</text>
</comment>
<accession>A0A087BEW2</accession>